<comment type="caution">
    <text evidence="4">The sequence shown here is derived from an EMBL/GenBank/DDBJ whole genome shotgun (WGS) entry which is preliminary data.</text>
</comment>
<keyword evidence="1" id="KW-0479">Metal-binding</keyword>
<evidence type="ECO:0000259" key="3">
    <source>
        <dbReference type="PROSITE" id="PS50157"/>
    </source>
</evidence>
<feature type="domain" description="C2H2-type" evidence="3">
    <location>
        <begin position="58"/>
        <end position="86"/>
    </location>
</feature>
<reference evidence="4" key="1">
    <citation type="journal article" date="2021" name="Sci. Adv.">
        <title>The American lobster genome reveals insights on longevity, neural, and immune adaptations.</title>
        <authorList>
            <person name="Polinski J.M."/>
            <person name="Zimin A.V."/>
            <person name="Clark K.F."/>
            <person name="Kohn A.B."/>
            <person name="Sadowski N."/>
            <person name="Timp W."/>
            <person name="Ptitsyn A."/>
            <person name="Khanna P."/>
            <person name="Romanova D.Y."/>
            <person name="Williams P."/>
            <person name="Greenwood S.J."/>
            <person name="Moroz L.L."/>
            <person name="Walt D.R."/>
            <person name="Bodnar A.G."/>
        </authorList>
    </citation>
    <scope>NUCLEOTIDE SEQUENCE</scope>
    <source>
        <strain evidence="4">GMGI-L3</strain>
    </source>
</reference>
<dbReference type="PROSITE" id="PS00028">
    <property type="entry name" value="ZINC_FINGER_C2H2_1"/>
    <property type="match status" value="2"/>
</dbReference>
<sequence length="196" mass="21083">MVVVGGVGVLALVQRGILWAASRPSAGQGVRVVLSFAERKIGAGWEPHPSHCTCESCRSCGFCGKAFSTVGSRKRHERDKHVDPGSLPCEVCGKWCKNRGALIKHKSMLHRPLLATDLRYETHPALLLAAHSATHHHHSSFSTHHHHTTPLPPTTTTTTSSLPPVSVTTITSADSEGESPLGGMGGDIQRAYQQFM</sequence>
<dbReference type="SUPFAM" id="SSF57667">
    <property type="entry name" value="beta-beta-alpha zinc fingers"/>
    <property type="match status" value="1"/>
</dbReference>
<keyword evidence="5" id="KW-1185">Reference proteome</keyword>
<feature type="region of interest" description="Disordered" evidence="2">
    <location>
        <begin position="137"/>
        <end position="186"/>
    </location>
</feature>
<dbReference type="InterPro" id="IPR013087">
    <property type="entry name" value="Znf_C2H2_type"/>
</dbReference>
<evidence type="ECO:0000313" key="4">
    <source>
        <dbReference type="EMBL" id="KAG7169915.1"/>
    </source>
</evidence>
<accession>A0A8J5KEU6</accession>
<organism evidence="4 5">
    <name type="scientific">Homarus americanus</name>
    <name type="common">American lobster</name>
    <dbReference type="NCBI Taxonomy" id="6706"/>
    <lineage>
        <taxon>Eukaryota</taxon>
        <taxon>Metazoa</taxon>
        <taxon>Ecdysozoa</taxon>
        <taxon>Arthropoda</taxon>
        <taxon>Crustacea</taxon>
        <taxon>Multicrustacea</taxon>
        <taxon>Malacostraca</taxon>
        <taxon>Eumalacostraca</taxon>
        <taxon>Eucarida</taxon>
        <taxon>Decapoda</taxon>
        <taxon>Pleocyemata</taxon>
        <taxon>Astacidea</taxon>
        <taxon>Nephropoidea</taxon>
        <taxon>Nephropidae</taxon>
        <taxon>Homarus</taxon>
    </lineage>
</organism>
<gene>
    <name evidence="4" type="ORF">Hamer_G019730</name>
</gene>
<name>A0A8J5KEU6_HOMAM</name>
<dbReference type="Gene3D" id="3.30.160.60">
    <property type="entry name" value="Classic Zinc Finger"/>
    <property type="match status" value="1"/>
</dbReference>
<dbReference type="PROSITE" id="PS50157">
    <property type="entry name" value="ZINC_FINGER_C2H2_2"/>
    <property type="match status" value="1"/>
</dbReference>
<dbReference type="InterPro" id="IPR036236">
    <property type="entry name" value="Znf_C2H2_sf"/>
</dbReference>
<dbReference type="Proteomes" id="UP000747542">
    <property type="component" value="Unassembled WGS sequence"/>
</dbReference>
<evidence type="ECO:0000256" key="2">
    <source>
        <dbReference type="SAM" id="MobiDB-lite"/>
    </source>
</evidence>
<evidence type="ECO:0000313" key="5">
    <source>
        <dbReference type="Proteomes" id="UP000747542"/>
    </source>
</evidence>
<dbReference type="AlphaFoldDB" id="A0A8J5KEU6"/>
<dbReference type="EMBL" id="JAHLQT010014926">
    <property type="protein sequence ID" value="KAG7169915.1"/>
    <property type="molecule type" value="Genomic_DNA"/>
</dbReference>
<feature type="compositionally biased region" description="Basic residues" evidence="2">
    <location>
        <begin position="137"/>
        <end position="148"/>
    </location>
</feature>
<keyword evidence="1" id="KW-0862">Zinc</keyword>
<protein>
    <recommendedName>
        <fullName evidence="3">C2H2-type domain-containing protein</fullName>
    </recommendedName>
</protein>
<feature type="compositionally biased region" description="Low complexity" evidence="2">
    <location>
        <begin position="154"/>
        <end position="172"/>
    </location>
</feature>
<dbReference type="GO" id="GO:0008270">
    <property type="term" value="F:zinc ion binding"/>
    <property type="evidence" value="ECO:0007669"/>
    <property type="project" value="UniProtKB-KW"/>
</dbReference>
<proteinExistence type="predicted"/>
<evidence type="ECO:0000256" key="1">
    <source>
        <dbReference type="PROSITE-ProRule" id="PRU00042"/>
    </source>
</evidence>
<keyword evidence="1" id="KW-0863">Zinc-finger</keyword>
<dbReference type="SMART" id="SM00355">
    <property type="entry name" value="ZnF_C2H2"/>
    <property type="match status" value="2"/>
</dbReference>